<proteinExistence type="predicted"/>
<name>A0A6A5ZK87_9PLEO</name>
<protein>
    <submittedName>
        <fullName evidence="1">CST complex subunit Ten1</fullName>
    </submittedName>
</protein>
<evidence type="ECO:0000313" key="1">
    <source>
        <dbReference type="EMBL" id="KAF2119424.1"/>
    </source>
</evidence>
<dbReference type="Proteomes" id="UP000799770">
    <property type="component" value="Unassembled WGS sequence"/>
</dbReference>
<dbReference type="Pfam" id="PF12658">
    <property type="entry name" value="Ten1"/>
    <property type="match status" value="1"/>
</dbReference>
<dbReference type="GO" id="GO:0016233">
    <property type="term" value="P:telomere capping"/>
    <property type="evidence" value="ECO:0007669"/>
    <property type="project" value="InterPro"/>
</dbReference>
<dbReference type="InterPro" id="IPR024222">
    <property type="entry name" value="Ten1_fungal"/>
</dbReference>
<dbReference type="GO" id="GO:1990879">
    <property type="term" value="C:CST complex"/>
    <property type="evidence" value="ECO:0007669"/>
    <property type="project" value="InterPro"/>
</dbReference>
<reference evidence="1" key="1">
    <citation type="journal article" date="2020" name="Stud. Mycol.">
        <title>101 Dothideomycetes genomes: a test case for predicting lifestyles and emergence of pathogens.</title>
        <authorList>
            <person name="Haridas S."/>
            <person name="Albert R."/>
            <person name="Binder M."/>
            <person name="Bloem J."/>
            <person name="Labutti K."/>
            <person name="Salamov A."/>
            <person name="Andreopoulos B."/>
            <person name="Baker S."/>
            <person name="Barry K."/>
            <person name="Bills G."/>
            <person name="Bluhm B."/>
            <person name="Cannon C."/>
            <person name="Castanera R."/>
            <person name="Culley D."/>
            <person name="Daum C."/>
            <person name="Ezra D."/>
            <person name="Gonzalez J."/>
            <person name="Henrissat B."/>
            <person name="Kuo A."/>
            <person name="Liang C."/>
            <person name="Lipzen A."/>
            <person name="Lutzoni F."/>
            <person name="Magnuson J."/>
            <person name="Mondo S."/>
            <person name="Nolan M."/>
            <person name="Ohm R."/>
            <person name="Pangilinan J."/>
            <person name="Park H.-J."/>
            <person name="Ramirez L."/>
            <person name="Alfaro M."/>
            <person name="Sun H."/>
            <person name="Tritt A."/>
            <person name="Yoshinaga Y."/>
            <person name="Zwiers L.-H."/>
            <person name="Turgeon B."/>
            <person name="Goodwin S."/>
            <person name="Spatafora J."/>
            <person name="Crous P."/>
            <person name="Grigoriev I."/>
        </authorList>
    </citation>
    <scope>NUCLEOTIDE SEQUENCE</scope>
    <source>
        <strain evidence="1">CBS 627.86</strain>
    </source>
</reference>
<keyword evidence="2" id="KW-1185">Reference proteome</keyword>
<dbReference type="GO" id="GO:0043047">
    <property type="term" value="F:single-stranded telomeric DNA binding"/>
    <property type="evidence" value="ECO:0007669"/>
    <property type="project" value="InterPro"/>
</dbReference>
<dbReference type="EMBL" id="ML977315">
    <property type="protein sequence ID" value="KAF2119424.1"/>
    <property type="molecule type" value="Genomic_DNA"/>
</dbReference>
<dbReference type="Gene3D" id="2.40.50.140">
    <property type="entry name" value="Nucleic acid-binding proteins"/>
    <property type="match status" value="1"/>
</dbReference>
<accession>A0A6A5ZK87</accession>
<evidence type="ECO:0000313" key="2">
    <source>
        <dbReference type="Proteomes" id="UP000799770"/>
    </source>
</evidence>
<dbReference type="InterPro" id="IPR012340">
    <property type="entry name" value="NA-bd_OB-fold"/>
</dbReference>
<dbReference type="OrthoDB" id="5275361at2759"/>
<sequence>MSGPVPSKLVRLNELEGYEKGAKVRFLGCVDEYVVSEANLRLKHNYPPSNDAKTANVNIVHVLESIKRANIDVGSWMNVIGYVERRKEKGIFVQAIAVWDAGNVDLVAYQKAVEARKEAG</sequence>
<organism evidence="1 2">
    <name type="scientific">Lophiotrema nucula</name>
    <dbReference type="NCBI Taxonomy" id="690887"/>
    <lineage>
        <taxon>Eukaryota</taxon>
        <taxon>Fungi</taxon>
        <taxon>Dikarya</taxon>
        <taxon>Ascomycota</taxon>
        <taxon>Pezizomycotina</taxon>
        <taxon>Dothideomycetes</taxon>
        <taxon>Pleosporomycetidae</taxon>
        <taxon>Pleosporales</taxon>
        <taxon>Lophiotremataceae</taxon>
        <taxon>Lophiotrema</taxon>
    </lineage>
</organism>
<dbReference type="AlphaFoldDB" id="A0A6A5ZK87"/>
<gene>
    <name evidence="1" type="ORF">BDV96DRAFT_642449</name>
</gene>